<dbReference type="PRINTS" id="PR01157">
    <property type="entry name" value="P2YPURNOCPTR"/>
</dbReference>
<dbReference type="EMBL" id="JANPWB010000003">
    <property type="protein sequence ID" value="KAJ1196902.1"/>
    <property type="molecule type" value="Genomic_DNA"/>
</dbReference>
<keyword evidence="10 11" id="KW-0807">Transducer</keyword>
<keyword evidence="8" id="KW-1015">Disulfide bond</keyword>
<keyword evidence="4 11" id="KW-0812">Transmembrane</keyword>
<evidence type="ECO:0000256" key="9">
    <source>
        <dbReference type="ARBA" id="ARBA00023170"/>
    </source>
</evidence>
<evidence type="ECO:0000313" key="14">
    <source>
        <dbReference type="EMBL" id="KAJ1196902.1"/>
    </source>
</evidence>
<evidence type="ECO:0000259" key="13">
    <source>
        <dbReference type="PROSITE" id="PS50262"/>
    </source>
</evidence>
<dbReference type="PRINTS" id="PR01066">
    <property type="entry name" value="P2Y4PRNOCPTR"/>
</dbReference>
<keyword evidence="6 11" id="KW-0297">G-protein coupled receptor</keyword>
<keyword evidence="3" id="KW-1003">Cell membrane</keyword>
<comment type="similarity">
    <text evidence="11">Belongs to the G-protein coupled receptor 1 family.</text>
</comment>
<dbReference type="GO" id="GO:0005886">
    <property type="term" value="C:plasma membrane"/>
    <property type="evidence" value="ECO:0007669"/>
    <property type="project" value="UniProtKB-SubCell"/>
</dbReference>
<dbReference type="InterPro" id="IPR000276">
    <property type="entry name" value="GPCR_Rhodpsn"/>
</dbReference>
<keyword evidence="7 12" id="KW-0472">Membrane</keyword>
<feature type="transmembrane region" description="Helical" evidence="12">
    <location>
        <begin position="39"/>
        <end position="60"/>
    </location>
</feature>
<feature type="transmembrane region" description="Helical" evidence="12">
    <location>
        <begin position="248"/>
        <end position="265"/>
    </location>
</feature>
<dbReference type="InterPro" id="IPR017452">
    <property type="entry name" value="GPCR_Rhodpsn_7TM"/>
</dbReference>
<feature type="transmembrane region" description="Helical" evidence="12">
    <location>
        <begin position="196"/>
        <end position="222"/>
    </location>
</feature>
<dbReference type="SUPFAM" id="SSF81321">
    <property type="entry name" value="Family A G protein-coupled receptor-like"/>
    <property type="match status" value="1"/>
</dbReference>
<dbReference type="FunFam" id="1.20.1070.10:FF:000017">
    <property type="entry name" value="lysophosphatidic acid receptor 4"/>
    <property type="match status" value="1"/>
</dbReference>
<evidence type="ECO:0000256" key="11">
    <source>
        <dbReference type="RuleBase" id="RU000688"/>
    </source>
</evidence>
<dbReference type="PROSITE" id="PS50262">
    <property type="entry name" value="G_PROTEIN_RECEP_F1_2"/>
    <property type="match status" value="1"/>
</dbReference>
<accession>A0AAV7V7U2</accession>
<evidence type="ECO:0000256" key="1">
    <source>
        <dbReference type="ARBA" id="ARBA00004651"/>
    </source>
</evidence>
<proteinExistence type="inferred from homology"/>
<keyword evidence="15" id="KW-1185">Reference proteome</keyword>
<dbReference type="PRINTS" id="PR00237">
    <property type="entry name" value="GPCRRHODOPSN"/>
</dbReference>
<sequence>MARATLTSSGPPLLADWNTTENYDACVFNEEFKFILLPLSYAIVCILGLALNAGAIWMFVFKMRPWNATTIYMFNLAVSDILYVLSLPTLVYYYADRNNWPFGEAMCKIVRFLFYTNMYSSILLLTCISIHRYIGICHPIRSLKLNKTKYAKILCFSVWLVVIVCLIPNLIFVTISSSGNNTLCHDTTKPSEFDHYVHYSSSIMTLLFGLPFLVIVVCYCLMAKELWKPHLTGITQDLPAFKKRSIKMIIIVTTVFVVCFLPFHVTRTLYYTARLLEANCSVLNIVNFTYKITRPLASANSCIDPILYFLSGDNYRTKLVRAVTQAPKAKWKKAANVFSVVSQLTSSSQTALASADVNSITTVGSS</sequence>
<organism evidence="14 15">
    <name type="scientific">Pleurodeles waltl</name>
    <name type="common">Iberian ribbed newt</name>
    <dbReference type="NCBI Taxonomy" id="8319"/>
    <lineage>
        <taxon>Eukaryota</taxon>
        <taxon>Metazoa</taxon>
        <taxon>Chordata</taxon>
        <taxon>Craniata</taxon>
        <taxon>Vertebrata</taxon>
        <taxon>Euteleostomi</taxon>
        <taxon>Amphibia</taxon>
        <taxon>Batrachia</taxon>
        <taxon>Caudata</taxon>
        <taxon>Salamandroidea</taxon>
        <taxon>Salamandridae</taxon>
        <taxon>Pleurodelinae</taxon>
        <taxon>Pleurodeles</taxon>
    </lineage>
</organism>
<evidence type="ECO:0000256" key="12">
    <source>
        <dbReference type="SAM" id="Phobius"/>
    </source>
</evidence>
<evidence type="ECO:0000256" key="10">
    <source>
        <dbReference type="ARBA" id="ARBA00023224"/>
    </source>
</evidence>
<keyword evidence="5 12" id="KW-1133">Transmembrane helix</keyword>
<dbReference type="Pfam" id="PF00001">
    <property type="entry name" value="7tm_1"/>
    <property type="match status" value="1"/>
</dbReference>
<keyword evidence="9 11" id="KW-0675">Receptor</keyword>
<evidence type="ECO:0000313" key="15">
    <source>
        <dbReference type="Proteomes" id="UP001066276"/>
    </source>
</evidence>
<dbReference type="GO" id="GO:0045030">
    <property type="term" value="F:G protein-coupled UTP receptor activity"/>
    <property type="evidence" value="ECO:0007669"/>
    <property type="project" value="TreeGrafter"/>
</dbReference>
<evidence type="ECO:0000256" key="3">
    <source>
        <dbReference type="ARBA" id="ARBA00022475"/>
    </source>
</evidence>
<dbReference type="PANTHER" id="PTHR24231">
    <property type="entry name" value="PURINOCEPTOR-RELATED G-PROTEIN COUPLED RECEPTOR"/>
    <property type="match status" value="1"/>
</dbReference>
<evidence type="ECO:0000256" key="6">
    <source>
        <dbReference type="ARBA" id="ARBA00023040"/>
    </source>
</evidence>
<reference evidence="14" key="1">
    <citation type="journal article" date="2022" name="bioRxiv">
        <title>Sequencing and chromosome-scale assembly of the giantPleurodeles waltlgenome.</title>
        <authorList>
            <person name="Brown T."/>
            <person name="Elewa A."/>
            <person name="Iarovenko S."/>
            <person name="Subramanian E."/>
            <person name="Araus A.J."/>
            <person name="Petzold A."/>
            <person name="Susuki M."/>
            <person name="Suzuki K.-i.T."/>
            <person name="Hayashi T."/>
            <person name="Toyoda A."/>
            <person name="Oliveira C."/>
            <person name="Osipova E."/>
            <person name="Leigh N.D."/>
            <person name="Simon A."/>
            <person name="Yun M.H."/>
        </authorList>
    </citation>
    <scope>NUCLEOTIDE SEQUENCE</scope>
    <source>
        <strain evidence="14">20211129_DDA</strain>
        <tissue evidence="14">Liver</tissue>
    </source>
</reference>
<comment type="subcellular location">
    <subcellularLocation>
        <location evidence="1">Cell membrane</location>
        <topology evidence="1">Multi-pass membrane protein</topology>
    </subcellularLocation>
</comment>
<gene>
    <name evidence="14" type="ORF">NDU88_000765</name>
</gene>
<dbReference type="AlphaFoldDB" id="A0AAV7V7U2"/>
<dbReference type="InterPro" id="IPR000018">
    <property type="entry name" value="P2Y4"/>
</dbReference>
<evidence type="ECO:0000256" key="2">
    <source>
        <dbReference type="ARBA" id="ARBA00021864"/>
    </source>
</evidence>
<name>A0AAV7V7U2_PLEWA</name>
<dbReference type="GO" id="GO:0045028">
    <property type="term" value="F:G protein-coupled purinergic nucleotide receptor activity"/>
    <property type="evidence" value="ECO:0007669"/>
    <property type="project" value="InterPro"/>
</dbReference>
<dbReference type="PANTHER" id="PTHR24231:SF21">
    <property type="entry name" value="P2Y PURINOCEPTOR 4"/>
    <property type="match status" value="1"/>
</dbReference>
<evidence type="ECO:0000256" key="7">
    <source>
        <dbReference type="ARBA" id="ARBA00023136"/>
    </source>
</evidence>
<dbReference type="PROSITE" id="PS00237">
    <property type="entry name" value="G_PROTEIN_RECEP_F1_1"/>
    <property type="match status" value="1"/>
</dbReference>
<evidence type="ECO:0000256" key="4">
    <source>
        <dbReference type="ARBA" id="ARBA00022692"/>
    </source>
</evidence>
<evidence type="ECO:0000256" key="8">
    <source>
        <dbReference type="ARBA" id="ARBA00023157"/>
    </source>
</evidence>
<protein>
    <recommendedName>
        <fullName evidence="2">P2Y purinoceptor 4</fullName>
    </recommendedName>
</protein>
<comment type="caution">
    <text evidence="14">The sequence shown here is derived from an EMBL/GenBank/DDBJ whole genome shotgun (WGS) entry which is preliminary data.</text>
</comment>
<feature type="transmembrane region" description="Helical" evidence="12">
    <location>
        <begin position="72"/>
        <end position="94"/>
    </location>
</feature>
<feature type="transmembrane region" description="Helical" evidence="12">
    <location>
        <begin position="114"/>
        <end position="134"/>
    </location>
</feature>
<feature type="transmembrane region" description="Helical" evidence="12">
    <location>
        <begin position="154"/>
        <end position="176"/>
    </location>
</feature>
<feature type="domain" description="G-protein coupled receptors family 1 profile" evidence="13">
    <location>
        <begin position="51"/>
        <end position="308"/>
    </location>
</feature>
<evidence type="ECO:0000256" key="5">
    <source>
        <dbReference type="ARBA" id="ARBA00022989"/>
    </source>
</evidence>
<dbReference type="Proteomes" id="UP001066276">
    <property type="component" value="Chromosome 2_1"/>
</dbReference>
<dbReference type="Gene3D" id="1.20.1070.10">
    <property type="entry name" value="Rhodopsin 7-helix transmembrane proteins"/>
    <property type="match status" value="1"/>
</dbReference>
<dbReference type="GO" id="GO:0030321">
    <property type="term" value="P:transepithelial chloride transport"/>
    <property type="evidence" value="ECO:0007669"/>
    <property type="project" value="InterPro"/>
</dbReference>